<sequence>RSPPSASGPTSLVPSPIKEHLSPPSSPNIETISPLASPLREPLPTVLHQSMEDTYLPPPHIEEHPSSPPLAEELPSSPSPITDPVEIPLPLGEHSPSATQDHADLLSALLPTEDEASQFPVSKTHFTGISNKSSSIPPIDMPFSCFSDCLDY</sequence>
<feature type="non-terminal residue" evidence="2">
    <location>
        <position position="152"/>
    </location>
</feature>
<name>A0AA38GET5_TAXCH</name>
<feature type="region of interest" description="Disordered" evidence="1">
    <location>
        <begin position="1"/>
        <end position="99"/>
    </location>
</feature>
<dbReference type="AlphaFoldDB" id="A0AA38GET5"/>
<protein>
    <submittedName>
        <fullName evidence="2">Uncharacterized protein</fullName>
    </submittedName>
</protein>
<comment type="caution">
    <text evidence="2">The sequence shown here is derived from an EMBL/GenBank/DDBJ whole genome shotgun (WGS) entry which is preliminary data.</text>
</comment>
<dbReference type="Proteomes" id="UP000824469">
    <property type="component" value="Unassembled WGS sequence"/>
</dbReference>
<feature type="non-terminal residue" evidence="2">
    <location>
        <position position="1"/>
    </location>
</feature>
<evidence type="ECO:0000313" key="2">
    <source>
        <dbReference type="EMBL" id="KAH9320280.1"/>
    </source>
</evidence>
<accession>A0AA38GET5</accession>
<feature type="compositionally biased region" description="Low complexity" evidence="1">
    <location>
        <begin position="69"/>
        <end position="80"/>
    </location>
</feature>
<dbReference type="EMBL" id="JAHRHJ020000004">
    <property type="protein sequence ID" value="KAH9320280.1"/>
    <property type="molecule type" value="Genomic_DNA"/>
</dbReference>
<reference evidence="2 3" key="1">
    <citation type="journal article" date="2021" name="Nat. Plants">
        <title>The Taxus genome provides insights into paclitaxel biosynthesis.</title>
        <authorList>
            <person name="Xiong X."/>
            <person name="Gou J."/>
            <person name="Liao Q."/>
            <person name="Li Y."/>
            <person name="Zhou Q."/>
            <person name="Bi G."/>
            <person name="Li C."/>
            <person name="Du R."/>
            <person name="Wang X."/>
            <person name="Sun T."/>
            <person name="Guo L."/>
            <person name="Liang H."/>
            <person name="Lu P."/>
            <person name="Wu Y."/>
            <person name="Zhang Z."/>
            <person name="Ro D.K."/>
            <person name="Shang Y."/>
            <person name="Huang S."/>
            <person name="Yan J."/>
        </authorList>
    </citation>
    <scope>NUCLEOTIDE SEQUENCE [LARGE SCALE GENOMIC DNA]</scope>
    <source>
        <strain evidence="2">Ta-2019</strain>
    </source>
</reference>
<feature type="compositionally biased region" description="Polar residues" evidence="1">
    <location>
        <begin position="1"/>
        <end position="13"/>
    </location>
</feature>
<evidence type="ECO:0000313" key="3">
    <source>
        <dbReference type="Proteomes" id="UP000824469"/>
    </source>
</evidence>
<organism evidence="2 3">
    <name type="scientific">Taxus chinensis</name>
    <name type="common">Chinese yew</name>
    <name type="synonym">Taxus wallichiana var. chinensis</name>
    <dbReference type="NCBI Taxonomy" id="29808"/>
    <lineage>
        <taxon>Eukaryota</taxon>
        <taxon>Viridiplantae</taxon>
        <taxon>Streptophyta</taxon>
        <taxon>Embryophyta</taxon>
        <taxon>Tracheophyta</taxon>
        <taxon>Spermatophyta</taxon>
        <taxon>Pinopsida</taxon>
        <taxon>Pinidae</taxon>
        <taxon>Conifers II</taxon>
        <taxon>Cupressales</taxon>
        <taxon>Taxaceae</taxon>
        <taxon>Taxus</taxon>
    </lineage>
</organism>
<gene>
    <name evidence="2" type="ORF">KI387_022049</name>
</gene>
<keyword evidence="3" id="KW-1185">Reference proteome</keyword>
<proteinExistence type="predicted"/>
<evidence type="ECO:0000256" key="1">
    <source>
        <dbReference type="SAM" id="MobiDB-lite"/>
    </source>
</evidence>